<dbReference type="EMBL" id="MN739577">
    <property type="protein sequence ID" value="QHT13782.1"/>
    <property type="molecule type" value="Genomic_DNA"/>
</dbReference>
<keyword evidence="1" id="KW-0472">Membrane</keyword>
<dbReference type="Pfam" id="PF00388">
    <property type="entry name" value="PI-PLC-X"/>
    <property type="match status" value="1"/>
</dbReference>
<evidence type="ECO:0000256" key="1">
    <source>
        <dbReference type="SAM" id="Phobius"/>
    </source>
</evidence>
<keyword evidence="1" id="KW-1133">Transmembrane helix</keyword>
<reference evidence="3" key="1">
    <citation type="journal article" date="2020" name="Nature">
        <title>Giant virus diversity and host interactions through global metagenomics.</title>
        <authorList>
            <person name="Schulz F."/>
            <person name="Roux S."/>
            <person name="Paez-Espino D."/>
            <person name="Jungbluth S."/>
            <person name="Walsh D.A."/>
            <person name="Denef V.J."/>
            <person name="McMahon K.D."/>
            <person name="Konstantinidis K.T."/>
            <person name="Eloe-Fadrosh E.A."/>
            <person name="Kyrpides N.C."/>
            <person name="Woyke T."/>
        </authorList>
    </citation>
    <scope>NUCLEOTIDE SEQUENCE</scope>
    <source>
        <strain evidence="3">GVMAG-M-3300023174-134</strain>
    </source>
</reference>
<sequence>MNIYKKIFIALIVIIFSYIFWRLITKRNQIIKNTEPFSFNIIPDSANSDLNKLKDKIIKINMNSLPTTYHSLPLMDFCIKGSYNSAYTGKYINIDMLIYQLSRGCRFFDFEVFYIENPESRIFSPQVAYSTDANFVSMDCENSILLDNVLSALISNCFSTQNAPNNKDPLFINLRIKSNNDKVYKAVASSVDYTIKNKLYTGKITKNTPMKDLMGKIVLCIDKTVNYKYKDYTNCNQDDKTCYNLKNYTNIESGSENMVLNRYINVLNQKNVKLMIKDNNLNTNVENMNLVLPDTIPENAPNPEIQQFIMDYGCQIVPFKFYQKDEGLYKYEEFFNDTNGGTVPLSVAIIYFKKKNQ</sequence>
<dbReference type="SUPFAM" id="SSF51695">
    <property type="entry name" value="PLC-like phosphodiesterases"/>
    <property type="match status" value="1"/>
</dbReference>
<proteinExistence type="predicted"/>
<name>A0A6C0DBK4_9ZZZZ</name>
<evidence type="ECO:0000259" key="2">
    <source>
        <dbReference type="Pfam" id="PF00388"/>
    </source>
</evidence>
<accession>A0A6C0DBK4</accession>
<feature type="domain" description="Phosphatidylinositol-specific phospholipase C X" evidence="2">
    <location>
        <begin position="71"/>
        <end position="219"/>
    </location>
</feature>
<dbReference type="InterPro" id="IPR000909">
    <property type="entry name" value="PLipase_C_PInositol-sp_X_dom"/>
</dbReference>
<evidence type="ECO:0000313" key="3">
    <source>
        <dbReference type="EMBL" id="QHT13782.1"/>
    </source>
</evidence>
<dbReference type="Gene3D" id="3.20.20.190">
    <property type="entry name" value="Phosphatidylinositol (PI) phosphodiesterase"/>
    <property type="match status" value="1"/>
</dbReference>
<dbReference type="GO" id="GO:0006629">
    <property type="term" value="P:lipid metabolic process"/>
    <property type="evidence" value="ECO:0007669"/>
    <property type="project" value="InterPro"/>
</dbReference>
<keyword evidence="1" id="KW-0812">Transmembrane</keyword>
<dbReference type="GO" id="GO:0008081">
    <property type="term" value="F:phosphoric diester hydrolase activity"/>
    <property type="evidence" value="ECO:0007669"/>
    <property type="project" value="InterPro"/>
</dbReference>
<organism evidence="3">
    <name type="scientific">viral metagenome</name>
    <dbReference type="NCBI Taxonomy" id="1070528"/>
    <lineage>
        <taxon>unclassified sequences</taxon>
        <taxon>metagenomes</taxon>
        <taxon>organismal metagenomes</taxon>
    </lineage>
</organism>
<dbReference type="InterPro" id="IPR017946">
    <property type="entry name" value="PLC-like_Pdiesterase_TIM-brl"/>
</dbReference>
<feature type="transmembrane region" description="Helical" evidence="1">
    <location>
        <begin position="7"/>
        <end position="24"/>
    </location>
</feature>
<dbReference type="AlphaFoldDB" id="A0A6C0DBK4"/>
<protein>
    <recommendedName>
        <fullName evidence="2">Phosphatidylinositol-specific phospholipase C X domain-containing protein</fullName>
    </recommendedName>
</protein>